<dbReference type="AlphaFoldDB" id="A0A285T8G7"/>
<organism evidence="1 2">
    <name type="scientific">Pseudobutyrivibrio ruminis DSM 9787</name>
    <dbReference type="NCBI Taxonomy" id="1123011"/>
    <lineage>
        <taxon>Bacteria</taxon>
        <taxon>Bacillati</taxon>
        <taxon>Bacillota</taxon>
        <taxon>Clostridia</taxon>
        <taxon>Lachnospirales</taxon>
        <taxon>Lachnospiraceae</taxon>
        <taxon>Pseudobutyrivibrio</taxon>
    </lineage>
</organism>
<name>A0A285T8G7_9FIRM</name>
<sequence length="458" mass="54118">MIINKHEESVIKNEQLPFSWRSEEALLDLETFLEYNWEQRKLFYQDDKNTKQQFLTFLSHNNVRTNQYIGTIMFNGEQLNIYPKVYKSLGDTMDFRHLMKNLIWWLGYCKKADYPFISIESASEESTNIKDLLETLYINIVKSEIDYGLYYQYEDETNTCKFIKGRPDLVDYYLHQLPRGDINTVKCTYSEYKCNNRVNQIIKYTCRSIYPSASRKNKNKLNIILAKYSEVDDIKCTPYDCDTVHINEIHNKYRYIINLSKLLLSNASSSTNDGNMSNYCFLFPADVLFEGFIGGFIKELVKEYKGKTHLQKSDMSLINNIAYNGVKLNQSAFVMKHDIFIEIDGLTYILDTKYKVIPRFENCKDINKFGQMLTKAISQNDLYQICEYARKRKVSDVYLLYPMYMNEEPESSYPIAYSEGDGETINIHFIRLPFIYQNSKEKTEEDLRKILKKELKLM</sequence>
<gene>
    <name evidence="1" type="ORF">SAMN02910411_0530</name>
</gene>
<dbReference type="EMBL" id="OBMR01000016">
    <property type="protein sequence ID" value="SOC17808.1"/>
    <property type="molecule type" value="Genomic_DNA"/>
</dbReference>
<proteinExistence type="predicted"/>
<evidence type="ECO:0000313" key="1">
    <source>
        <dbReference type="EMBL" id="SOC17808.1"/>
    </source>
</evidence>
<dbReference type="Pfam" id="PF10117">
    <property type="entry name" value="McrBC"/>
    <property type="match status" value="1"/>
</dbReference>
<accession>A0A285T8G7</accession>
<dbReference type="PANTHER" id="PTHR38733">
    <property type="entry name" value="PROTEIN MCRC"/>
    <property type="match status" value="1"/>
</dbReference>
<protein>
    <submittedName>
        <fullName evidence="1">5-methylcytosine-specific restriction enzyme subunit McrC</fullName>
    </submittedName>
</protein>
<dbReference type="Proteomes" id="UP000219563">
    <property type="component" value="Unassembled WGS sequence"/>
</dbReference>
<evidence type="ECO:0000313" key="2">
    <source>
        <dbReference type="Proteomes" id="UP000219563"/>
    </source>
</evidence>
<reference evidence="1 2" key="1">
    <citation type="submission" date="2017-08" db="EMBL/GenBank/DDBJ databases">
        <authorList>
            <person name="de Groot N.N."/>
        </authorList>
    </citation>
    <scope>NUCLEOTIDE SEQUENCE [LARGE SCALE GENOMIC DNA]</scope>
    <source>
        <strain evidence="1 2">DSM 9787</strain>
    </source>
</reference>
<dbReference type="RefSeq" id="WP_097077286.1">
    <property type="nucleotide sequence ID" value="NZ_OBMR01000016.1"/>
</dbReference>
<dbReference type="InterPro" id="IPR019292">
    <property type="entry name" value="McrC"/>
</dbReference>
<dbReference type="PANTHER" id="PTHR38733:SF1">
    <property type="entry name" value="TYPE IV METHYL-DIRECTED RESTRICTION ENZYME ECOKMCRBC"/>
    <property type="match status" value="1"/>
</dbReference>